<keyword evidence="5 11" id="KW-0418">Kinase</keyword>
<evidence type="ECO:0000256" key="7">
    <source>
        <dbReference type="ARBA" id="ARBA00047899"/>
    </source>
</evidence>
<proteinExistence type="predicted"/>
<feature type="domain" description="Protein kinase" evidence="10">
    <location>
        <begin position="10"/>
        <end position="276"/>
    </location>
</feature>
<dbReference type="RefSeq" id="WP_015193268.1">
    <property type="nucleotide sequence ID" value="NC_019748.1"/>
</dbReference>
<dbReference type="InterPro" id="IPR000719">
    <property type="entry name" value="Prot_kinase_dom"/>
</dbReference>
<sequence>MKDKVLKNRYHLLKTLSKSNFSQTFLARDTAITSKPRLCVIKKLIVIDKHNTRLLEKIKLLFEQEAEILRILSQKNRQIPQFYDYFVEVGNYYLVQEWIQGITLQQKLQQQETIPPEEVKRILVHFLPVLDYIHKHGIIHRDLKPSNIILRSGDRLPILIDFGVAHKVTPQVENNKQLYFSTVGTPGYMSLEQAMGQADFSSDLYSLGLTAIHLLTGKEPLDLRFDLNSEEIFWHQEASNFDQDLVKVINRAISSNPRQRFSSAKQMLAALQSSSFKLNLTSSINTVDTYSQPQTIQKSSLKKPRKLLSLISMIGLKVAIVILGLNNFLPKLIKQPTELSVSLLSSPIELPPVVSSAVTEAKITKQPNILSNLPLFRPGTSEEQVLQTLGEPIWRKQGYWHNSIAWSYQDVMSDGVDLGYLFDTQTKKLRQTEIAFPASTDLESLQQVLSGFLGGNTPDQINQGLKQVYFRKMDQHLFTVGNLKGIIQRNQQKRIYIGVWEADFH</sequence>
<dbReference type="Gene3D" id="1.10.510.10">
    <property type="entry name" value="Transferase(Phosphotransferase) domain 1"/>
    <property type="match status" value="1"/>
</dbReference>
<dbReference type="SMART" id="SM00220">
    <property type="entry name" value="S_TKc"/>
    <property type="match status" value="1"/>
</dbReference>
<evidence type="ECO:0000313" key="11">
    <source>
        <dbReference type="EMBL" id="AFZ35600.1"/>
    </source>
</evidence>
<evidence type="ECO:0000256" key="3">
    <source>
        <dbReference type="ARBA" id="ARBA00022679"/>
    </source>
</evidence>
<dbReference type="PANTHER" id="PTHR24363:SF0">
    <property type="entry name" value="SERINE_THREONINE KINASE LIKE DOMAIN CONTAINING 1"/>
    <property type="match status" value="1"/>
</dbReference>
<evidence type="ECO:0000256" key="9">
    <source>
        <dbReference type="SAM" id="Phobius"/>
    </source>
</evidence>
<evidence type="ECO:0000256" key="2">
    <source>
        <dbReference type="ARBA" id="ARBA00022527"/>
    </source>
</evidence>
<evidence type="ECO:0000256" key="8">
    <source>
        <dbReference type="ARBA" id="ARBA00048679"/>
    </source>
</evidence>
<evidence type="ECO:0000313" key="12">
    <source>
        <dbReference type="Proteomes" id="UP000010473"/>
    </source>
</evidence>
<keyword evidence="6" id="KW-0067">ATP-binding</keyword>
<dbReference type="GO" id="GO:0004674">
    <property type="term" value="F:protein serine/threonine kinase activity"/>
    <property type="evidence" value="ECO:0007669"/>
    <property type="project" value="UniProtKB-KW"/>
</dbReference>
<dbReference type="SUPFAM" id="SSF56112">
    <property type="entry name" value="Protein kinase-like (PK-like)"/>
    <property type="match status" value="1"/>
</dbReference>
<dbReference type="STRING" id="111780.Sta7437_2048"/>
<dbReference type="EMBL" id="CP003653">
    <property type="protein sequence ID" value="AFZ35600.1"/>
    <property type="molecule type" value="Genomic_DNA"/>
</dbReference>
<evidence type="ECO:0000256" key="1">
    <source>
        <dbReference type="ARBA" id="ARBA00012513"/>
    </source>
</evidence>
<reference evidence="12" key="1">
    <citation type="journal article" date="2013" name="Proc. Natl. Acad. Sci. U.S.A.">
        <title>Improving the coverage of the cyanobacterial phylum using diversity-driven genome sequencing.</title>
        <authorList>
            <person name="Shih P.M."/>
            <person name="Wu D."/>
            <person name="Latifi A."/>
            <person name="Axen S.D."/>
            <person name="Fewer D.P."/>
            <person name="Talla E."/>
            <person name="Calteau A."/>
            <person name="Cai F."/>
            <person name="Tandeau de Marsac N."/>
            <person name="Rippka R."/>
            <person name="Herdman M."/>
            <person name="Sivonen K."/>
            <person name="Coursin T."/>
            <person name="Laurent T."/>
            <person name="Goodwin L."/>
            <person name="Nolan M."/>
            <person name="Davenport K.W."/>
            <person name="Han C.S."/>
            <person name="Rubin E.M."/>
            <person name="Eisen J.A."/>
            <person name="Woyke T."/>
            <person name="Gugger M."/>
            <person name="Kerfeld C.A."/>
        </authorList>
    </citation>
    <scope>NUCLEOTIDE SEQUENCE [LARGE SCALE GENOMIC DNA]</scope>
    <source>
        <strain evidence="12">ATCC 29371 / PCC 7437</strain>
    </source>
</reference>
<dbReference type="HOGENOM" id="CLU_000288_135_5_3"/>
<gene>
    <name evidence="11" type="ordered locus">Sta7437_2048</name>
</gene>
<dbReference type="eggNOG" id="COG0515">
    <property type="taxonomic scope" value="Bacteria"/>
</dbReference>
<dbReference type="KEGG" id="scs:Sta7437_2048"/>
<dbReference type="CDD" id="cd14014">
    <property type="entry name" value="STKc_PknB_like"/>
    <property type="match status" value="1"/>
</dbReference>
<dbReference type="PROSITE" id="PS00108">
    <property type="entry name" value="PROTEIN_KINASE_ST"/>
    <property type="match status" value="1"/>
</dbReference>
<dbReference type="Proteomes" id="UP000010473">
    <property type="component" value="Chromosome"/>
</dbReference>
<comment type="catalytic activity">
    <reaction evidence="7">
        <text>L-threonyl-[protein] + ATP = O-phospho-L-threonyl-[protein] + ADP + H(+)</text>
        <dbReference type="Rhea" id="RHEA:46608"/>
        <dbReference type="Rhea" id="RHEA-COMP:11060"/>
        <dbReference type="Rhea" id="RHEA-COMP:11605"/>
        <dbReference type="ChEBI" id="CHEBI:15378"/>
        <dbReference type="ChEBI" id="CHEBI:30013"/>
        <dbReference type="ChEBI" id="CHEBI:30616"/>
        <dbReference type="ChEBI" id="CHEBI:61977"/>
        <dbReference type="ChEBI" id="CHEBI:456216"/>
        <dbReference type="EC" id="2.7.11.1"/>
    </reaction>
</comment>
<evidence type="ECO:0000256" key="5">
    <source>
        <dbReference type="ARBA" id="ARBA00022777"/>
    </source>
</evidence>
<keyword evidence="12" id="KW-1185">Reference proteome</keyword>
<keyword evidence="3" id="KW-0808">Transferase</keyword>
<dbReference type="InterPro" id="IPR011009">
    <property type="entry name" value="Kinase-like_dom_sf"/>
</dbReference>
<keyword evidence="9" id="KW-0472">Membrane</keyword>
<dbReference type="GO" id="GO:0005524">
    <property type="term" value="F:ATP binding"/>
    <property type="evidence" value="ECO:0007669"/>
    <property type="project" value="UniProtKB-KW"/>
</dbReference>
<dbReference type="PATRIC" id="fig|111780.3.peg.2138"/>
<evidence type="ECO:0000259" key="10">
    <source>
        <dbReference type="PROSITE" id="PS50011"/>
    </source>
</evidence>
<accession>K9XSM2</accession>
<keyword evidence="9" id="KW-0812">Transmembrane</keyword>
<evidence type="ECO:0000256" key="4">
    <source>
        <dbReference type="ARBA" id="ARBA00022741"/>
    </source>
</evidence>
<dbReference type="OrthoDB" id="581647at2"/>
<keyword evidence="9" id="KW-1133">Transmembrane helix</keyword>
<dbReference type="EC" id="2.7.11.1" evidence="1"/>
<evidence type="ECO:0000256" key="6">
    <source>
        <dbReference type="ARBA" id="ARBA00022840"/>
    </source>
</evidence>
<dbReference type="PROSITE" id="PS50011">
    <property type="entry name" value="PROTEIN_KINASE_DOM"/>
    <property type="match status" value="1"/>
</dbReference>
<dbReference type="PANTHER" id="PTHR24363">
    <property type="entry name" value="SERINE/THREONINE PROTEIN KINASE"/>
    <property type="match status" value="1"/>
</dbReference>
<keyword evidence="2 11" id="KW-0723">Serine/threonine-protein kinase</keyword>
<protein>
    <recommendedName>
        <fullName evidence="1">non-specific serine/threonine protein kinase</fullName>
        <ecNumber evidence="1">2.7.11.1</ecNumber>
    </recommendedName>
</protein>
<dbReference type="Pfam" id="PF00069">
    <property type="entry name" value="Pkinase"/>
    <property type="match status" value="1"/>
</dbReference>
<dbReference type="InterPro" id="IPR008271">
    <property type="entry name" value="Ser/Thr_kinase_AS"/>
</dbReference>
<organism evidence="11 12">
    <name type="scientific">Stanieria cyanosphaera (strain ATCC 29371 / PCC 7437)</name>
    <dbReference type="NCBI Taxonomy" id="111780"/>
    <lineage>
        <taxon>Bacteria</taxon>
        <taxon>Bacillati</taxon>
        <taxon>Cyanobacteriota</taxon>
        <taxon>Cyanophyceae</taxon>
        <taxon>Pleurocapsales</taxon>
        <taxon>Dermocarpellaceae</taxon>
        <taxon>Stanieria</taxon>
    </lineage>
</organism>
<name>K9XSM2_STAC7</name>
<keyword evidence="4" id="KW-0547">Nucleotide-binding</keyword>
<comment type="catalytic activity">
    <reaction evidence="8">
        <text>L-seryl-[protein] + ATP = O-phospho-L-seryl-[protein] + ADP + H(+)</text>
        <dbReference type="Rhea" id="RHEA:17989"/>
        <dbReference type="Rhea" id="RHEA-COMP:9863"/>
        <dbReference type="Rhea" id="RHEA-COMP:11604"/>
        <dbReference type="ChEBI" id="CHEBI:15378"/>
        <dbReference type="ChEBI" id="CHEBI:29999"/>
        <dbReference type="ChEBI" id="CHEBI:30616"/>
        <dbReference type="ChEBI" id="CHEBI:83421"/>
        <dbReference type="ChEBI" id="CHEBI:456216"/>
        <dbReference type="EC" id="2.7.11.1"/>
    </reaction>
</comment>
<dbReference type="AlphaFoldDB" id="K9XSM2"/>
<feature type="transmembrane region" description="Helical" evidence="9">
    <location>
        <begin position="307"/>
        <end position="329"/>
    </location>
</feature>